<dbReference type="AlphaFoldDB" id="A0A7S1XDP1"/>
<proteinExistence type="inferred from homology"/>
<dbReference type="GO" id="GO:0008180">
    <property type="term" value="C:COP9 signalosome"/>
    <property type="evidence" value="ECO:0007669"/>
    <property type="project" value="UniProtKB-KW"/>
</dbReference>
<evidence type="ECO:0000256" key="2">
    <source>
        <dbReference type="ARBA" id="ARBA00004496"/>
    </source>
</evidence>
<comment type="subcellular location">
    <subcellularLocation>
        <location evidence="2">Cytoplasm</location>
    </subcellularLocation>
    <subcellularLocation>
        <location evidence="1">Nucleus</location>
    </subcellularLocation>
</comment>
<dbReference type="InterPro" id="IPR040134">
    <property type="entry name" value="PSMD12/CSN4"/>
</dbReference>
<dbReference type="InterPro" id="IPR036388">
    <property type="entry name" value="WH-like_DNA-bd_sf"/>
</dbReference>
<dbReference type="Pfam" id="PF22241">
    <property type="entry name" value="PSMD12-CSN4_N"/>
    <property type="match status" value="1"/>
</dbReference>
<dbReference type="SMART" id="SM00088">
    <property type="entry name" value="PINT"/>
    <property type="match status" value="1"/>
</dbReference>
<dbReference type="PANTHER" id="PTHR10855:SF2">
    <property type="entry name" value="COP9 SIGNALOSOME COMPLEX SUBUNIT 4"/>
    <property type="match status" value="1"/>
</dbReference>
<evidence type="ECO:0000256" key="4">
    <source>
        <dbReference type="ARBA" id="ARBA00014881"/>
    </source>
</evidence>
<evidence type="ECO:0000256" key="6">
    <source>
        <dbReference type="ARBA" id="ARBA00022790"/>
    </source>
</evidence>
<evidence type="ECO:0000256" key="1">
    <source>
        <dbReference type="ARBA" id="ARBA00004123"/>
    </source>
</evidence>
<evidence type="ECO:0000259" key="8">
    <source>
        <dbReference type="PROSITE" id="PS50250"/>
    </source>
</evidence>
<dbReference type="PROSITE" id="PS50250">
    <property type="entry name" value="PCI"/>
    <property type="match status" value="1"/>
</dbReference>
<dbReference type="GO" id="GO:0005829">
    <property type="term" value="C:cytosol"/>
    <property type="evidence" value="ECO:0007669"/>
    <property type="project" value="TreeGrafter"/>
</dbReference>
<evidence type="ECO:0000256" key="3">
    <source>
        <dbReference type="ARBA" id="ARBA00010417"/>
    </source>
</evidence>
<dbReference type="Pfam" id="PF01399">
    <property type="entry name" value="PCI"/>
    <property type="match status" value="1"/>
</dbReference>
<dbReference type="PANTHER" id="PTHR10855">
    <property type="entry name" value="26S PROTEASOME NON-ATPASE REGULATORY SUBUNIT 12/COP9 SIGNALOSOME COMPLEX SUBUNIT 4"/>
    <property type="match status" value="1"/>
</dbReference>
<keyword evidence="6" id="KW-0736">Signalosome</keyword>
<dbReference type="InterPro" id="IPR036390">
    <property type="entry name" value="WH_DNA-bd_sf"/>
</dbReference>
<evidence type="ECO:0000313" key="9">
    <source>
        <dbReference type="EMBL" id="CAD9231568.1"/>
    </source>
</evidence>
<keyword evidence="7" id="KW-0539">Nucleus</keyword>
<comment type="similarity">
    <text evidence="3">Belongs to the CSN4 family.</text>
</comment>
<organism evidence="9">
    <name type="scientific">Compsopogon caeruleus</name>
    <dbReference type="NCBI Taxonomy" id="31354"/>
    <lineage>
        <taxon>Eukaryota</taxon>
        <taxon>Rhodophyta</taxon>
        <taxon>Compsopogonophyceae</taxon>
        <taxon>Compsopogonales</taxon>
        <taxon>Compsopogonaceae</taxon>
        <taxon>Compsopogon</taxon>
    </lineage>
</organism>
<sequence>MEDVDEVAGQLAHFAVIPDARARLDAYFAFFDQALETRQTTRALAFIDHILDPSFPLVASRQLISFVASRLAVLPDDMHKEIAQYTLEAVNARAVVYEDEITVLRENLAEVFEREEKWSEAARTLAAIPLESGMRVQPNDVKLRKYVKIAQLYLEDDDAVSAESFINRASALISASSDEKVNLHYKVSYARVLDAKRKFYDAAVRYYELSKLEKRLYGSQLIEDQELIQALGYAITCAILTPAGPLRSRLLAMLYKDERSKHLSIFATLEAVHLNRLLRKDQVEAVAATMRPHQLAESSDGSNALDRAVTEHNLVAVSKLYTNIRIEELGNLLQISKERAERVAALMIGSNRLQGTIDQVDGVLEFSHSQRQEIDLWDRRILCLCEKLDDCSETIKSVFGELPG</sequence>
<evidence type="ECO:0000256" key="5">
    <source>
        <dbReference type="ARBA" id="ARBA00022490"/>
    </source>
</evidence>
<name>A0A7S1XDP1_9RHOD</name>
<gene>
    <name evidence="9" type="ORF">CCAE0312_LOCUS3645</name>
</gene>
<evidence type="ECO:0000256" key="7">
    <source>
        <dbReference type="ARBA" id="ARBA00023242"/>
    </source>
</evidence>
<dbReference type="EMBL" id="HBGH01006900">
    <property type="protein sequence ID" value="CAD9231568.1"/>
    <property type="molecule type" value="Transcribed_RNA"/>
</dbReference>
<accession>A0A7S1XDP1</accession>
<feature type="domain" description="PCI" evidence="8">
    <location>
        <begin position="201"/>
        <end position="371"/>
    </location>
</feature>
<dbReference type="InterPro" id="IPR000717">
    <property type="entry name" value="PCI_dom"/>
</dbReference>
<keyword evidence="5" id="KW-0963">Cytoplasm</keyword>
<protein>
    <recommendedName>
        <fullName evidence="4">COP9 signalosome complex subunit 4</fullName>
    </recommendedName>
</protein>
<dbReference type="Gene3D" id="1.10.10.10">
    <property type="entry name" value="Winged helix-like DNA-binding domain superfamily/Winged helix DNA-binding domain"/>
    <property type="match status" value="1"/>
</dbReference>
<dbReference type="InterPro" id="IPR054559">
    <property type="entry name" value="PSMD12-CSN4-like_N"/>
</dbReference>
<dbReference type="SUPFAM" id="SSF46785">
    <property type="entry name" value="Winged helix' DNA-binding domain"/>
    <property type="match status" value="1"/>
</dbReference>
<reference evidence="9" key="1">
    <citation type="submission" date="2021-01" db="EMBL/GenBank/DDBJ databases">
        <authorList>
            <person name="Corre E."/>
            <person name="Pelletier E."/>
            <person name="Niang G."/>
            <person name="Scheremetjew M."/>
            <person name="Finn R."/>
            <person name="Kale V."/>
            <person name="Holt S."/>
            <person name="Cochrane G."/>
            <person name="Meng A."/>
            <person name="Brown T."/>
            <person name="Cohen L."/>
        </authorList>
    </citation>
    <scope>NUCLEOTIDE SEQUENCE</scope>
    <source>
        <strain evidence="9">SAG 36.94</strain>
    </source>
</reference>